<dbReference type="PROSITE" id="PS51257">
    <property type="entry name" value="PROKAR_LIPOPROTEIN"/>
    <property type="match status" value="1"/>
</dbReference>
<dbReference type="RefSeq" id="WP_200274248.1">
    <property type="nucleotide sequence ID" value="NZ_JAENIJ010000097.1"/>
</dbReference>
<gene>
    <name evidence="2" type="ORF">JIN85_20280</name>
</gene>
<evidence type="ECO:0000313" key="3">
    <source>
        <dbReference type="Proteomes" id="UP000603141"/>
    </source>
</evidence>
<protein>
    <recommendedName>
        <fullName evidence="4">Lipoprotein</fullName>
    </recommendedName>
</protein>
<feature type="signal peptide" evidence="1">
    <location>
        <begin position="1"/>
        <end position="19"/>
    </location>
</feature>
<comment type="caution">
    <text evidence="2">The sequence shown here is derived from an EMBL/GenBank/DDBJ whole genome shotgun (WGS) entry which is preliminary data.</text>
</comment>
<reference evidence="2" key="1">
    <citation type="submission" date="2021-01" db="EMBL/GenBank/DDBJ databases">
        <title>Modified the classification status of verrucomicrobia.</title>
        <authorList>
            <person name="Feng X."/>
        </authorList>
    </citation>
    <scope>NUCLEOTIDE SEQUENCE</scope>
    <source>
        <strain evidence="2">KCTC 22041</strain>
    </source>
</reference>
<dbReference type="EMBL" id="JAENIJ010000097">
    <property type="protein sequence ID" value="MBK1884761.1"/>
    <property type="molecule type" value="Genomic_DNA"/>
</dbReference>
<organism evidence="2 3">
    <name type="scientific">Luteolibacter pohnpeiensis</name>
    <dbReference type="NCBI Taxonomy" id="454153"/>
    <lineage>
        <taxon>Bacteria</taxon>
        <taxon>Pseudomonadati</taxon>
        <taxon>Verrucomicrobiota</taxon>
        <taxon>Verrucomicrobiia</taxon>
        <taxon>Verrucomicrobiales</taxon>
        <taxon>Verrucomicrobiaceae</taxon>
        <taxon>Luteolibacter</taxon>
    </lineage>
</organism>
<name>A0A934SC05_9BACT</name>
<evidence type="ECO:0000313" key="2">
    <source>
        <dbReference type="EMBL" id="MBK1884761.1"/>
    </source>
</evidence>
<evidence type="ECO:0000256" key="1">
    <source>
        <dbReference type="SAM" id="SignalP"/>
    </source>
</evidence>
<feature type="chain" id="PRO_5036882538" description="Lipoprotein" evidence="1">
    <location>
        <begin position="20"/>
        <end position="117"/>
    </location>
</feature>
<accession>A0A934SC05</accession>
<sequence>MKTLLLAACCFLVGCSAVPKTMQGTYSGSKPDFVIIKRDGAVYWSPMSKTEDKAVFVGIASPKKNDLEVPLIVPSASTFFGSKLTYSSDFSRLYVDWGQDLRGHGKDRSTEYLRNAE</sequence>
<proteinExistence type="predicted"/>
<keyword evidence="1" id="KW-0732">Signal</keyword>
<evidence type="ECO:0008006" key="4">
    <source>
        <dbReference type="Google" id="ProtNLM"/>
    </source>
</evidence>
<keyword evidence="3" id="KW-1185">Reference proteome</keyword>
<dbReference type="Proteomes" id="UP000603141">
    <property type="component" value="Unassembled WGS sequence"/>
</dbReference>
<dbReference type="AlphaFoldDB" id="A0A934SC05"/>